<dbReference type="KEGG" id="ccac:CcaHIS019_0207440"/>
<name>A0AA48I4W0_9TREE</name>
<reference evidence="3" key="1">
    <citation type="journal article" date="2023" name="BMC Genomics">
        <title>Chromosome-level genome assemblies of Cutaneotrichosporon spp. (Trichosporonales, Basidiomycota) reveal imbalanced evolution between nucleotide sequences and chromosome synteny.</title>
        <authorList>
            <person name="Kobayashi Y."/>
            <person name="Kayamori A."/>
            <person name="Aoki K."/>
            <person name="Shiwa Y."/>
            <person name="Matsutani M."/>
            <person name="Fujita N."/>
            <person name="Sugita T."/>
            <person name="Iwasaki W."/>
            <person name="Tanaka N."/>
            <person name="Takashima M."/>
        </authorList>
    </citation>
    <scope>NUCLEOTIDE SEQUENCE</scope>
    <source>
        <strain evidence="3">HIS019</strain>
    </source>
</reference>
<evidence type="ECO:0000256" key="1">
    <source>
        <dbReference type="SAM" id="MobiDB-lite"/>
    </source>
</evidence>
<keyword evidence="2" id="KW-1133">Transmembrane helix</keyword>
<dbReference type="AlphaFoldDB" id="A0AA48I4W0"/>
<evidence type="ECO:0000313" key="4">
    <source>
        <dbReference type="Proteomes" id="UP001233271"/>
    </source>
</evidence>
<evidence type="ECO:0000313" key="3">
    <source>
        <dbReference type="EMBL" id="BEI89382.1"/>
    </source>
</evidence>
<dbReference type="GeneID" id="85493253"/>
<gene>
    <name evidence="3" type="ORF">CcaverHIS019_0207440</name>
</gene>
<sequence>MTLPPRFLRSLRPLATRSVPALALARPVPELQRRTYATPIPGPTVTPQSLAYVTQFRDRASAAGYDQDTIARLMDAEVVAGRMPPEGPGTMRAIAKFHKISVAFLILVMGAMMIVPIARHGRNLLPAPLQGAPEKKERVVPRPRRLGERANSE</sequence>
<feature type="transmembrane region" description="Helical" evidence="2">
    <location>
        <begin position="100"/>
        <end position="118"/>
    </location>
</feature>
<feature type="region of interest" description="Disordered" evidence="1">
    <location>
        <begin position="125"/>
        <end position="153"/>
    </location>
</feature>
<dbReference type="RefSeq" id="XP_060454648.1">
    <property type="nucleotide sequence ID" value="XM_060597791.1"/>
</dbReference>
<protein>
    <submittedName>
        <fullName evidence="3">Uncharacterized protein</fullName>
    </submittedName>
</protein>
<accession>A0AA48I4W0</accession>
<organism evidence="3 4">
    <name type="scientific">Cutaneotrichosporon cavernicola</name>
    <dbReference type="NCBI Taxonomy" id="279322"/>
    <lineage>
        <taxon>Eukaryota</taxon>
        <taxon>Fungi</taxon>
        <taxon>Dikarya</taxon>
        <taxon>Basidiomycota</taxon>
        <taxon>Agaricomycotina</taxon>
        <taxon>Tremellomycetes</taxon>
        <taxon>Trichosporonales</taxon>
        <taxon>Trichosporonaceae</taxon>
        <taxon>Cutaneotrichosporon</taxon>
    </lineage>
</organism>
<dbReference type="Proteomes" id="UP001233271">
    <property type="component" value="Chromosome 2"/>
</dbReference>
<keyword evidence="2" id="KW-0812">Transmembrane</keyword>
<feature type="compositionally biased region" description="Basic and acidic residues" evidence="1">
    <location>
        <begin position="133"/>
        <end position="153"/>
    </location>
</feature>
<keyword evidence="2" id="KW-0472">Membrane</keyword>
<keyword evidence="4" id="KW-1185">Reference proteome</keyword>
<dbReference type="EMBL" id="AP028213">
    <property type="protein sequence ID" value="BEI89382.1"/>
    <property type="molecule type" value="Genomic_DNA"/>
</dbReference>
<proteinExistence type="predicted"/>
<evidence type="ECO:0000256" key="2">
    <source>
        <dbReference type="SAM" id="Phobius"/>
    </source>
</evidence>